<dbReference type="AlphaFoldDB" id="A0A484MRT9"/>
<protein>
    <submittedName>
        <fullName evidence="2">Uncharacterized protein</fullName>
    </submittedName>
</protein>
<evidence type="ECO:0000313" key="3">
    <source>
        <dbReference type="Proteomes" id="UP000595140"/>
    </source>
</evidence>
<keyword evidence="3" id="KW-1185">Reference proteome</keyword>
<gene>
    <name evidence="2" type="ORF">CCAM_LOCUS33316</name>
</gene>
<name>A0A484MRT9_9ASTE</name>
<reference evidence="2 3" key="1">
    <citation type="submission" date="2018-04" db="EMBL/GenBank/DDBJ databases">
        <authorList>
            <person name="Vogel A."/>
        </authorList>
    </citation>
    <scope>NUCLEOTIDE SEQUENCE [LARGE SCALE GENOMIC DNA]</scope>
</reference>
<evidence type="ECO:0000256" key="1">
    <source>
        <dbReference type="SAM" id="MobiDB-lite"/>
    </source>
</evidence>
<dbReference type="Proteomes" id="UP000595140">
    <property type="component" value="Unassembled WGS sequence"/>
</dbReference>
<organism evidence="2 3">
    <name type="scientific">Cuscuta campestris</name>
    <dbReference type="NCBI Taxonomy" id="132261"/>
    <lineage>
        <taxon>Eukaryota</taxon>
        <taxon>Viridiplantae</taxon>
        <taxon>Streptophyta</taxon>
        <taxon>Embryophyta</taxon>
        <taxon>Tracheophyta</taxon>
        <taxon>Spermatophyta</taxon>
        <taxon>Magnoliopsida</taxon>
        <taxon>eudicotyledons</taxon>
        <taxon>Gunneridae</taxon>
        <taxon>Pentapetalae</taxon>
        <taxon>asterids</taxon>
        <taxon>lamiids</taxon>
        <taxon>Solanales</taxon>
        <taxon>Convolvulaceae</taxon>
        <taxon>Cuscuteae</taxon>
        <taxon>Cuscuta</taxon>
        <taxon>Cuscuta subgen. Grammica</taxon>
        <taxon>Cuscuta sect. Cleistogrammica</taxon>
    </lineage>
</organism>
<proteinExistence type="predicted"/>
<feature type="region of interest" description="Disordered" evidence="1">
    <location>
        <begin position="44"/>
        <end position="76"/>
    </location>
</feature>
<sequence>MPLPELPMNNPWRCKLPAPPALRVSAIRPPVTETAMPMALSGAALTSHQKRTPPASRGPCPNHKVAPHVHATGSVLPPTAPRTCGAPIPADDATHCAKALGWDEALLVRECWTCDVGPEADCRLQEFRSWPLGLRIILRVPI</sequence>
<dbReference type="EMBL" id="OOIL02004368">
    <property type="protein sequence ID" value="VFQ91540.1"/>
    <property type="molecule type" value="Genomic_DNA"/>
</dbReference>
<accession>A0A484MRT9</accession>
<evidence type="ECO:0000313" key="2">
    <source>
        <dbReference type="EMBL" id="VFQ91540.1"/>
    </source>
</evidence>